<dbReference type="GO" id="GO:0008654">
    <property type="term" value="P:phospholipid biosynthetic process"/>
    <property type="evidence" value="ECO:0007669"/>
    <property type="project" value="InterPro"/>
</dbReference>
<keyword evidence="1 2" id="KW-0808">Transferase</keyword>
<keyword evidence="3" id="KW-0472">Membrane</keyword>
<feature type="transmembrane region" description="Helical" evidence="3">
    <location>
        <begin position="76"/>
        <end position="104"/>
    </location>
</feature>
<name>A0A502D2J0_9MICO</name>
<dbReference type="InterPro" id="IPR048254">
    <property type="entry name" value="CDP_ALCOHOL_P_TRANSF_CS"/>
</dbReference>
<dbReference type="Proteomes" id="UP000317722">
    <property type="component" value="Unassembled WGS sequence"/>
</dbReference>
<evidence type="ECO:0000313" key="4">
    <source>
        <dbReference type="EMBL" id="TPG19787.1"/>
    </source>
</evidence>
<evidence type="ECO:0000256" key="3">
    <source>
        <dbReference type="SAM" id="Phobius"/>
    </source>
</evidence>
<feature type="transmembrane region" description="Helical" evidence="3">
    <location>
        <begin position="6"/>
        <end position="25"/>
    </location>
</feature>
<organism evidence="4 5">
    <name type="scientific">Pedococcus bigeumensis</name>
    <dbReference type="NCBI Taxonomy" id="433644"/>
    <lineage>
        <taxon>Bacteria</taxon>
        <taxon>Bacillati</taxon>
        <taxon>Actinomycetota</taxon>
        <taxon>Actinomycetes</taxon>
        <taxon>Micrococcales</taxon>
        <taxon>Intrasporangiaceae</taxon>
        <taxon>Pedococcus</taxon>
    </lineage>
</organism>
<sequence>MGLAVWAGYTGSVPVLVAAYIVYWFGDMADGQAARRMNQETRLGAVFDIVCDRASTMVVAAAFLRIDPDSTPAIGIFLFQFCVVDTMLSLSFLAFDIVSPNYFYRVDRSIYRMNWTHPAKALNNSLVVLLCLADLVWPAALAALVVLGVKVWSIARLLVATRGASSRGELTPAGDRTLVP</sequence>
<dbReference type="InterPro" id="IPR000462">
    <property type="entry name" value="CDP-OH_P_trans"/>
</dbReference>
<dbReference type="GO" id="GO:0016020">
    <property type="term" value="C:membrane"/>
    <property type="evidence" value="ECO:0007669"/>
    <property type="project" value="InterPro"/>
</dbReference>
<dbReference type="EMBL" id="RCZM01000001">
    <property type="protein sequence ID" value="TPG19787.1"/>
    <property type="molecule type" value="Genomic_DNA"/>
</dbReference>
<keyword evidence="3" id="KW-0812">Transmembrane</keyword>
<dbReference type="GO" id="GO:0016780">
    <property type="term" value="F:phosphotransferase activity, for other substituted phosphate groups"/>
    <property type="evidence" value="ECO:0007669"/>
    <property type="project" value="InterPro"/>
</dbReference>
<accession>A0A502D2J0</accession>
<dbReference type="OrthoDB" id="5244713at2"/>
<comment type="caution">
    <text evidence="4">The sequence shown here is derived from an EMBL/GenBank/DDBJ whole genome shotgun (WGS) entry which is preliminary data.</text>
</comment>
<evidence type="ECO:0000313" key="5">
    <source>
        <dbReference type="Proteomes" id="UP000317722"/>
    </source>
</evidence>
<feature type="transmembrane region" description="Helical" evidence="3">
    <location>
        <begin position="125"/>
        <end position="149"/>
    </location>
</feature>
<evidence type="ECO:0000256" key="1">
    <source>
        <dbReference type="ARBA" id="ARBA00022679"/>
    </source>
</evidence>
<protein>
    <submittedName>
        <fullName evidence="4">CDP-alcohol phosphatidyltransferase family protein</fullName>
    </submittedName>
</protein>
<comment type="similarity">
    <text evidence="2">Belongs to the CDP-alcohol phosphatidyltransferase class-I family.</text>
</comment>
<dbReference type="PROSITE" id="PS00379">
    <property type="entry name" value="CDP_ALCOHOL_P_TRANSF"/>
    <property type="match status" value="1"/>
</dbReference>
<dbReference type="AlphaFoldDB" id="A0A502D2J0"/>
<proteinExistence type="inferred from homology"/>
<evidence type="ECO:0000256" key="2">
    <source>
        <dbReference type="RuleBase" id="RU003750"/>
    </source>
</evidence>
<dbReference type="InterPro" id="IPR043130">
    <property type="entry name" value="CDP-OH_PTrfase_TM_dom"/>
</dbReference>
<reference evidence="4 5" key="1">
    <citation type="journal article" date="2019" name="Environ. Microbiol.">
        <title>Species interactions and distinct microbial communities in high Arctic permafrost affected cryosols are associated with the CH4 and CO2 gas fluxes.</title>
        <authorList>
            <person name="Altshuler I."/>
            <person name="Hamel J."/>
            <person name="Turney S."/>
            <person name="Magnuson E."/>
            <person name="Levesque R."/>
            <person name="Greer C."/>
            <person name="Whyte L.G."/>
        </authorList>
    </citation>
    <scope>NUCLEOTIDE SEQUENCE [LARGE SCALE GENOMIC DNA]</scope>
    <source>
        <strain evidence="4 5">S9.3A</strain>
    </source>
</reference>
<dbReference type="Pfam" id="PF01066">
    <property type="entry name" value="CDP-OH_P_transf"/>
    <property type="match status" value="1"/>
</dbReference>
<keyword evidence="5" id="KW-1185">Reference proteome</keyword>
<keyword evidence="3" id="KW-1133">Transmembrane helix</keyword>
<gene>
    <name evidence="4" type="ORF">EAH86_00345</name>
</gene>
<dbReference type="Gene3D" id="1.20.120.1760">
    <property type="match status" value="1"/>
</dbReference>